<evidence type="ECO:0000256" key="3">
    <source>
        <dbReference type="SAM" id="Phobius"/>
    </source>
</evidence>
<dbReference type="VEuPathDB" id="FungiDB:CTRG_04926"/>
<feature type="transmembrane region" description="Helical" evidence="3">
    <location>
        <begin position="37"/>
        <end position="55"/>
    </location>
</feature>
<reference evidence="4 5" key="1">
    <citation type="journal article" date="2009" name="Nature">
        <title>Evolution of pathogenicity and sexual reproduction in eight Candida genomes.</title>
        <authorList>
            <person name="Butler G."/>
            <person name="Rasmussen M.D."/>
            <person name="Lin M.F."/>
            <person name="Santos M.A."/>
            <person name="Sakthikumar S."/>
            <person name="Munro C.A."/>
            <person name="Rheinbay E."/>
            <person name="Grabherr M."/>
            <person name="Forche A."/>
            <person name="Reedy J.L."/>
            <person name="Agrafioti I."/>
            <person name="Arnaud M.B."/>
            <person name="Bates S."/>
            <person name="Brown A.J."/>
            <person name="Brunke S."/>
            <person name="Costanzo M.C."/>
            <person name="Fitzpatrick D.A."/>
            <person name="de Groot P.W."/>
            <person name="Harris D."/>
            <person name="Hoyer L.L."/>
            <person name="Hube B."/>
            <person name="Klis F.M."/>
            <person name="Kodira C."/>
            <person name="Lennard N."/>
            <person name="Logue M.E."/>
            <person name="Martin R."/>
            <person name="Neiman A.M."/>
            <person name="Nikolaou E."/>
            <person name="Quail M.A."/>
            <person name="Quinn J."/>
            <person name="Santos M.C."/>
            <person name="Schmitzberger F.F."/>
            <person name="Sherlock G."/>
            <person name="Shah P."/>
            <person name="Silverstein K.A."/>
            <person name="Skrzypek M.S."/>
            <person name="Soll D."/>
            <person name="Staggs R."/>
            <person name="Stansfield I."/>
            <person name="Stumpf M.P."/>
            <person name="Sudbery P.E."/>
            <person name="Srikantha T."/>
            <person name="Zeng Q."/>
            <person name="Berman J."/>
            <person name="Berriman M."/>
            <person name="Heitman J."/>
            <person name="Gow N.A."/>
            <person name="Lorenz M.C."/>
            <person name="Birren B.W."/>
            <person name="Kellis M."/>
            <person name="Cuomo C.A."/>
        </authorList>
    </citation>
    <scope>NUCLEOTIDE SEQUENCE [LARGE SCALE GENOMIC DNA]</scope>
    <source>
        <strain evidence="5">ATCC MYA-3404 / T1</strain>
    </source>
</reference>
<dbReference type="EMBL" id="GG692401">
    <property type="protein sequence ID" value="EER31196.1"/>
    <property type="molecule type" value="Genomic_DNA"/>
</dbReference>
<dbReference type="KEGG" id="ctp:CTRG_04926"/>
<keyword evidence="2" id="KW-0732">Signal</keyword>
<dbReference type="PANTHER" id="PTHR28023">
    <property type="entry name" value="UPF0357 PROTEIN YCL012C"/>
    <property type="match status" value="1"/>
</dbReference>
<evidence type="ECO:0000256" key="2">
    <source>
        <dbReference type="ARBA" id="ARBA00022729"/>
    </source>
</evidence>
<keyword evidence="3" id="KW-0472">Membrane</keyword>
<accession>C5MFT3</accession>
<protein>
    <submittedName>
        <fullName evidence="4">Protein</fullName>
    </submittedName>
</protein>
<sequence length="162" mass="18499">MSTSQPEIQDYQSPSNTGGFLDYIFNSTNAVTGSIKSHHVIIFFLLIICLLLFHFRHKIIARIERYRTERRFNGGFYTNLESFQDDIANGLTSNNFDLEANNLSTGDSRSGLSIDAKLEIKKIMEQKGIGFDQARLEYTRKQLNQNNIDDQGVPKDPKLVTF</sequence>
<keyword evidence="5" id="KW-1185">Reference proteome</keyword>
<organism evidence="4 5">
    <name type="scientific">Candida tropicalis (strain ATCC MYA-3404 / T1)</name>
    <name type="common">Yeast</name>
    <dbReference type="NCBI Taxonomy" id="294747"/>
    <lineage>
        <taxon>Eukaryota</taxon>
        <taxon>Fungi</taxon>
        <taxon>Dikarya</taxon>
        <taxon>Ascomycota</taxon>
        <taxon>Saccharomycotina</taxon>
        <taxon>Pichiomycetes</taxon>
        <taxon>Debaryomycetaceae</taxon>
        <taxon>Candida/Lodderomyces clade</taxon>
        <taxon>Candida</taxon>
    </lineage>
</organism>
<dbReference type="eggNOG" id="ENOG502S73R">
    <property type="taxonomic scope" value="Eukaryota"/>
</dbReference>
<keyword evidence="3" id="KW-0812">Transmembrane</keyword>
<evidence type="ECO:0000256" key="1">
    <source>
        <dbReference type="ARBA" id="ARBA00008325"/>
    </source>
</evidence>
<dbReference type="OrthoDB" id="447314at2759"/>
<dbReference type="InterPro" id="IPR018559">
    <property type="entry name" value="DUF2015"/>
</dbReference>
<proteinExistence type="inferred from homology"/>
<dbReference type="Pfam" id="PF09435">
    <property type="entry name" value="DUF2015"/>
    <property type="match status" value="1"/>
</dbReference>
<comment type="similarity">
    <text evidence="1">Belongs to the UPF0357 family.</text>
</comment>
<dbReference type="HOGENOM" id="CLU_128832_0_0_1"/>
<dbReference type="AlphaFoldDB" id="C5MFT3"/>
<name>C5MFT3_CANTT</name>
<dbReference type="RefSeq" id="XP_002550628.1">
    <property type="nucleotide sequence ID" value="XM_002550582.1"/>
</dbReference>
<keyword evidence="3" id="KW-1133">Transmembrane helix</keyword>
<evidence type="ECO:0000313" key="4">
    <source>
        <dbReference type="EMBL" id="EER31196.1"/>
    </source>
</evidence>
<dbReference type="Proteomes" id="UP000002037">
    <property type="component" value="Unassembled WGS sequence"/>
</dbReference>
<evidence type="ECO:0000313" key="5">
    <source>
        <dbReference type="Proteomes" id="UP000002037"/>
    </source>
</evidence>
<dbReference type="PANTHER" id="PTHR28023:SF1">
    <property type="entry name" value="UPF0357 PROTEIN YCL012C"/>
    <property type="match status" value="1"/>
</dbReference>
<gene>
    <name evidence="4" type="ORF">CTRG_04926</name>
</gene>
<dbReference type="GeneID" id="8298929"/>